<keyword evidence="4 5" id="KW-0472">Membrane</keyword>
<reference evidence="6 7" key="1">
    <citation type="submission" date="2018-09" db="EMBL/GenBank/DDBJ databases">
        <authorList>
            <person name="Grouzdev D.S."/>
            <person name="Krutkina M.S."/>
        </authorList>
    </citation>
    <scope>NUCLEOTIDE SEQUENCE [LARGE SCALE GENOMIC DNA]</scope>
    <source>
        <strain evidence="6 7">RmlP001</strain>
    </source>
</reference>
<comment type="caution">
    <text evidence="6">The sequence shown here is derived from an EMBL/GenBank/DDBJ whole genome shotgun (WGS) entry which is preliminary data.</text>
</comment>
<proteinExistence type="predicted"/>
<feature type="transmembrane region" description="Helical" evidence="5">
    <location>
        <begin position="43"/>
        <end position="65"/>
    </location>
</feature>
<evidence type="ECO:0000313" key="7">
    <source>
        <dbReference type="Proteomes" id="UP000289411"/>
    </source>
</evidence>
<dbReference type="AlphaFoldDB" id="A0A4Q2REI9"/>
<gene>
    <name evidence="6" type="ORF">D3272_11675</name>
</gene>
<sequence>MTGYPELAVGGVLMAPFVGYAVAALAILLVLRPLLRLVAFDRAFFNPPVANLCLYVLVLAALIVMF</sequence>
<dbReference type="RefSeq" id="WP_129219365.1">
    <property type="nucleotide sequence ID" value="NZ_QYBC01000009.1"/>
</dbReference>
<evidence type="ECO:0000256" key="5">
    <source>
        <dbReference type="SAM" id="Phobius"/>
    </source>
</evidence>
<evidence type="ECO:0000256" key="3">
    <source>
        <dbReference type="ARBA" id="ARBA00022989"/>
    </source>
</evidence>
<organism evidence="6 7">
    <name type="scientific">Lichenibacterium ramalinae</name>
    <dbReference type="NCBI Taxonomy" id="2316527"/>
    <lineage>
        <taxon>Bacteria</taxon>
        <taxon>Pseudomonadati</taxon>
        <taxon>Pseudomonadota</taxon>
        <taxon>Alphaproteobacteria</taxon>
        <taxon>Hyphomicrobiales</taxon>
        <taxon>Lichenihabitantaceae</taxon>
        <taxon>Lichenibacterium</taxon>
    </lineage>
</organism>
<keyword evidence="2 5" id="KW-0812">Transmembrane</keyword>
<keyword evidence="3 5" id="KW-1133">Transmembrane helix</keyword>
<dbReference type="EMBL" id="QYBC01000009">
    <property type="protein sequence ID" value="RYB04609.1"/>
    <property type="molecule type" value="Genomic_DNA"/>
</dbReference>
<dbReference type="InterPro" id="IPR012451">
    <property type="entry name" value="DUF1656"/>
</dbReference>
<protein>
    <submittedName>
        <fullName evidence="6">DUF1656 domain-containing protein</fullName>
    </submittedName>
</protein>
<reference evidence="6 7" key="2">
    <citation type="submission" date="2019-02" db="EMBL/GenBank/DDBJ databases">
        <title>'Lichenibacterium ramalinii' gen. nov. sp. nov., 'Lichenibacterium minor' gen. nov. sp. nov.</title>
        <authorList>
            <person name="Pankratov T."/>
        </authorList>
    </citation>
    <scope>NUCLEOTIDE SEQUENCE [LARGE SCALE GENOMIC DNA]</scope>
    <source>
        <strain evidence="6 7">RmlP001</strain>
    </source>
</reference>
<feature type="transmembrane region" description="Helical" evidence="5">
    <location>
        <begin position="12"/>
        <end position="31"/>
    </location>
</feature>
<evidence type="ECO:0000256" key="2">
    <source>
        <dbReference type="ARBA" id="ARBA00022692"/>
    </source>
</evidence>
<evidence type="ECO:0000256" key="1">
    <source>
        <dbReference type="ARBA" id="ARBA00022475"/>
    </source>
</evidence>
<dbReference type="Pfam" id="PF07869">
    <property type="entry name" value="DUF1656"/>
    <property type="match status" value="1"/>
</dbReference>
<name>A0A4Q2REI9_9HYPH</name>
<evidence type="ECO:0000256" key="4">
    <source>
        <dbReference type="ARBA" id="ARBA00023136"/>
    </source>
</evidence>
<dbReference type="Proteomes" id="UP000289411">
    <property type="component" value="Unassembled WGS sequence"/>
</dbReference>
<keyword evidence="7" id="KW-1185">Reference proteome</keyword>
<evidence type="ECO:0000313" key="6">
    <source>
        <dbReference type="EMBL" id="RYB04609.1"/>
    </source>
</evidence>
<accession>A0A4Q2REI9</accession>
<keyword evidence="1" id="KW-1003">Cell membrane</keyword>